<dbReference type="SMART" id="SM00248">
    <property type="entry name" value="ANK"/>
    <property type="match status" value="4"/>
</dbReference>
<sequence>MYYFYILIVGMAVIILYQVVLRQSFFQRAYASRSNRVLSHHDLLDLISRFHYVRDNGVCFGFTLTWAQDAALDYDDAFYQRLNIIKNQKQDLPHKLSQINHKIKFKKRIRPQEDELLEIGSFLDALCLAQTPGWFPDIYASHLTQTSINQILSMIASRLAANKQVFCAFRKVFSFPSPLKLLRFIEDLHELLNNEDNIAMLISSEEHTTGFKKLQKDWLFIDINYLYGQRQDRPYLVLNHQELCQQLYLSFKEKEQIVFNIDFISADSSSKLTTRLHQLHNRYPVLYQHMTILNNRNLSALVLAAQNGEEETLREIIRLSKKTNFLTELQFSAAFVYAMANQQWQAVRHLLRAPNLDINLRCGAKKETPLALACRQGHYQIAKEILNMPGVEVDAVNCKQLTPLMLACRSKLSKENRELFRLLLAKGASLKSRNLNQEDPLTIARKHHNQAAILVIEAHLAVQTKKTRPIRAAMVNRNRTGSTGHSYHFFPKGDSIARQDNQAHLSQPHFY</sequence>
<keyword evidence="4" id="KW-1185">Reference proteome</keyword>
<dbReference type="SUPFAM" id="SSF48403">
    <property type="entry name" value="Ankyrin repeat"/>
    <property type="match status" value="1"/>
</dbReference>
<dbReference type="STRING" id="456.Ljor_2041"/>
<proteinExistence type="predicted"/>
<dbReference type="PANTHER" id="PTHR24198:SF165">
    <property type="entry name" value="ANKYRIN REPEAT-CONTAINING PROTEIN-RELATED"/>
    <property type="match status" value="1"/>
</dbReference>
<keyword evidence="2" id="KW-0040">ANK repeat</keyword>
<comment type="caution">
    <text evidence="3">The sequence shown here is derived from an EMBL/GenBank/DDBJ whole genome shotgun (WGS) entry which is preliminary data.</text>
</comment>
<dbReference type="Proteomes" id="UP000055035">
    <property type="component" value="Unassembled WGS sequence"/>
</dbReference>
<reference evidence="3 4" key="1">
    <citation type="submission" date="2015-11" db="EMBL/GenBank/DDBJ databases">
        <title>Genomic analysis of 38 Legionella species identifies large and diverse effector repertoires.</title>
        <authorList>
            <person name="Burstein D."/>
            <person name="Amaro F."/>
            <person name="Zusman T."/>
            <person name="Lifshitz Z."/>
            <person name="Cohen O."/>
            <person name="Gilbert J.A."/>
            <person name="Pupko T."/>
            <person name="Shuman H.A."/>
            <person name="Segal G."/>
        </authorList>
    </citation>
    <scope>NUCLEOTIDE SEQUENCE [LARGE SCALE GENOMIC DNA]</scope>
    <source>
        <strain evidence="3 4">BL-540</strain>
    </source>
</reference>
<dbReference type="PANTHER" id="PTHR24198">
    <property type="entry name" value="ANKYRIN REPEAT AND PROTEIN KINASE DOMAIN-CONTAINING PROTEIN"/>
    <property type="match status" value="1"/>
</dbReference>
<evidence type="ECO:0000256" key="2">
    <source>
        <dbReference type="ARBA" id="ARBA00023043"/>
    </source>
</evidence>
<evidence type="ECO:0000313" key="4">
    <source>
        <dbReference type="Proteomes" id="UP000055035"/>
    </source>
</evidence>
<dbReference type="AlphaFoldDB" id="A0A0W0VC95"/>
<protein>
    <submittedName>
        <fullName evidence="3">Ankyrin repeat-containing protein</fullName>
    </submittedName>
</protein>
<dbReference type="InterPro" id="IPR036770">
    <property type="entry name" value="Ankyrin_rpt-contain_sf"/>
</dbReference>
<dbReference type="Gene3D" id="1.25.40.20">
    <property type="entry name" value="Ankyrin repeat-containing domain"/>
    <property type="match status" value="1"/>
</dbReference>
<dbReference type="Pfam" id="PF12796">
    <property type="entry name" value="Ank_2"/>
    <property type="match status" value="1"/>
</dbReference>
<dbReference type="EMBL" id="LNYJ01000011">
    <property type="protein sequence ID" value="KTD17735.1"/>
    <property type="molecule type" value="Genomic_DNA"/>
</dbReference>
<organism evidence="3 4">
    <name type="scientific">Legionella jordanis</name>
    <dbReference type="NCBI Taxonomy" id="456"/>
    <lineage>
        <taxon>Bacteria</taxon>
        <taxon>Pseudomonadati</taxon>
        <taxon>Pseudomonadota</taxon>
        <taxon>Gammaproteobacteria</taxon>
        <taxon>Legionellales</taxon>
        <taxon>Legionellaceae</taxon>
        <taxon>Legionella</taxon>
    </lineage>
</organism>
<gene>
    <name evidence="3" type="ORF">Ljor_2041</name>
</gene>
<evidence type="ECO:0000313" key="3">
    <source>
        <dbReference type="EMBL" id="KTD17735.1"/>
    </source>
</evidence>
<name>A0A0W0VC95_9GAMM</name>
<accession>A0A0W0VC95</accession>
<dbReference type="InterPro" id="IPR002110">
    <property type="entry name" value="Ankyrin_rpt"/>
</dbReference>
<evidence type="ECO:0000256" key="1">
    <source>
        <dbReference type="ARBA" id="ARBA00022737"/>
    </source>
</evidence>
<dbReference type="RefSeq" id="WP_058471461.1">
    <property type="nucleotide sequence ID" value="NZ_CAAAIC010000001.1"/>
</dbReference>
<keyword evidence="1" id="KW-0677">Repeat</keyword>
<dbReference type="PATRIC" id="fig|456.5.peg.2186"/>